<organism evidence="1 2">
    <name type="scientific">Eleutherodactylus coqui</name>
    <name type="common">Puerto Rican coqui</name>
    <dbReference type="NCBI Taxonomy" id="57060"/>
    <lineage>
        <taxon>Eukaryota</taxon>
        <taxon>Metazoa</taxon>
        <taxon>Chordata</taxon>
        <taxon>Craniata</taxon>
        <taxon>Vertebrata</taxon>
        <taxon>Euteleostomi</taxon>
        <taxon>Amphibia</taxon>
        <taxon>Batrachia</taxon>
        <taxon>Anura</taxon>
        <taxon>Neobatrachia</taxon>
        <taxon>Hyloidea</taxon>
        <taxon>Eleutherodactylidae</taxon>
        <taxon>Eleutherodactylinae</taxon>
        <taxon>Eleutherodactylus</taxon>
        <taxon>Eleutherodactylus</taxon>
    </lineage>
</organism>
<reference evidence="1" key="1">
    <citation type="thesis" date="2020" institute="ProQuest LLC" country="789 East Eisenhower Parkway, Ann Arbor, MI, USA">
        <title>Comparative Genomics and Chromosome Evolution.</title>
        <authorList>
            <person name="Mudd A.B."/>
        </authorList>
    </citation>
    <scope>NUCLEOTIDE SEQUENCE</scope>
    <source>
        <strain evidence="1">HN-11 Male</strain>
        <tissue evidence="1">Kidney and liver</tissue>
    </source>
</reference>
<name>A0A8J6FTV5_ELECQ</name>
<evidence type="ECO:0000313" key="2">
    <source>
        <dbReference type="Proteomes" id="UP000770717"/>
    </source>
</evidence>
<sequence length="93" mass="10601">MKDAYRCEFEVLYSRILVTADYFTPELVDRRLSDRMEDRICASNEAWVNGAPCIHTLACMLVESLPKFQGAIGLVSLLFFYPIAGCIKYMPNV</sequence>
<dbReference type="AlphaFoldDB" id="A0A8J6FTV5"/>
<proteinExistence type="predicted"/>
<gene>
    <name evidence="1" type="ORF">GDO78_001737</name>
</gene>
<dbReference type="EMBL" id="WNTK01000001">
    <property type="protein sequence ID" value="KAG9494051.1"/>
    <property type="molecule type" value="Genomic_DNA"/>
</dbReference>
<comment type="caution">
    <text evidence="1">The sequence shown here is derived from an EMBL/GenBank/DDBJ whole genome shotgun (WGS) entry which is preliminary data.</text>
</comment>
<evidence type="ECO:0000313" key="1">
    <source>
        <dbReference type="EMBL" id="KAG9494051.1"/>
    </source>
</evidence>
<accession>A0A8J6FTV5</accession>
<dbReference type="Proteomes" id="UP000770717">
    <property type="component" value="Unassembled WGS sequence"/>
</dbReference>
<protein>
    <submittedName>
        <fullName evidence="1">Uncharacterized protein</fullName>
    </submittedName>
</protein>
<keyword evidence="2" id="KW-1185">Reference proteome</keyword>